<keyword evidence="3" id="KW-1185">Reference proteome</keyword>
<dbReference type="Proteomes" id="UP000828390">
    <property type="component" value="Unassembled WGS sequence"/>
</dbReference>
<reference evidence="2" key="2">
    <citation type="submission" date="2020-11" db="EMBL/GenBank/DDBJ databases">
        <authorList>
            <person name="McCartney M.A."/>
            <person name="Auch B."/>
            <person name="Kono T."/>
            <person name="Mallez S."/>
            <person name="Becker A."/>
            <person name="Gohl D.M."/>
            <person name="Silverstein K.A.T."/>
            <person name="Koren S."/>
            <person name="Bechman K.B."/>
            <person name="Herman A."/>
            <person name="Abrahante J.E."/>
            <person name="Garbe J."/>
        </authorList>
    </citation>
    <scope>NUCLEOTIDE SEQUENCE</scope>
    <source>
        <strain evidence="2">Duluth1</strain>
        <tissue evidence="2">Whole animal</tissue>
    </source>
</reference>
<comment type="caution">
    <text evidence="2">The sequence shown here is derived from an EMBL/GenBank/DDBJ whole genome shotgun (WGS) entry which is preliminary data.</text>
</comment>
<dbReference type="AlphaFoldDB" id="A0A9D4GNG2"/>
<proteinExistence type="predicted"/>
<organism evidence="2 3">
    <name type="scientific">Dreissena polymorpha</name>
    <name type="common">Zebra mussel</name>
    <name type="synonym">Mytilus polymorpha</name>
    <dbReference type="NCBI Taxonomy" id="45954"/>
    <lineage>
        <taxon>Eukaryota</taxon>
        <taxon>Metazoa</taxon>
        <taxon>Spiralia</taxon>
        <taxon>Lophotrochozoa</taxon>
        <taxon>Mollusca</taxon>
        <taxon>Bivalvia</taxon>
        <taxon>Autobranchia</taxon>
        <taxon>Heteroconchia</taxon>
        <taxon>Euheterodonta</taxon>
        <taxon>Imparidentia</taxon>
        <taxon>Neoheterodontei</taxon>
        <taxon>Myida</taxon>
        <taxon>Dreissenoidea</taxon>
        <taxon>Dreissenidae</taxon>
        <taxon>Dreissena</taxon>
    </lineage>
</organism>
<evidence type="ECO:0000313" key="2">
    <source>
        <dbReference type="EMBL" id="KAH3820047.1"/>
    </source>
</evidence>
<dbReference type="EMBL" id="JAIWYP010000005">
    <property type="protein sequence ID" value="KAH3820047.1"/>
    <property type="molecule type" value="Genomic_DNA"/>
</dbReference>
<reference evidence="2" key="1">
    <citation type="journal article" date="2019" name="bioRxiv">
        <title>The Genome of the Zebra Mussel, Dreissena polymorpha: A Resource for Invasive Species Research.</title>
        <authorList>
            <person name="McCartney M.A."/>
            <person name="Auch B."/>
            <person name="Kono T."/>
            <person name="Mallez S."/>
            <person name="Zhang Y."/>
            <person name="Obille A."/>
            <person name="Becker A."/>
            <person name="Abrahante J.E."/>
            <person name="Garbe J."/>
            <person name="Badalamenti J.P."/>
            <person name="Herman A."/>
            <person name="Mangelson H."/>
            <person name="Liachko I."/>
            <person name="Sullivan S."/>
            <person name="Sone E.D."/>
            <person name="Koren S."/>
            <person name="Silverstein K.A.T."/>
            <person name="Beckman K.B."/>
            <person name="Gohl D.M."/>
        </authorList>
    </citation>
    <scope>NUCLEOTIDE SEQUENCE</scope>
    <source>
        <strain evidence="2">Duluth1</strain>
        <tissue evidence="2">Whole animal</tissue>
    </source>
</reference>
<accession>A0A9D4GNG2</accession>
<evidence type="ECO:0000256" key="1">
    <source>
        <dbReference type="SAM" id="MobiDB-lite"/>
    </source>
</evidence>
<feature type="compositionally biased region" description="Basic and acidic residues" evidence="1">
    <location>
        <begin position="27"/>
        <end position="44"/>
    </location>
</feature>
<gene>
    <name evidence="2" type="ORF">DPMN_121791</name>
</gene>
<sequence length="57" mass="6794">MGEIIRPLILIRISKKYDELRKKIEEREAEEKERKEKEQREKPPTSRRPSLASSVST</sequence>
<evidence type="ECO:0000313" key="3">
    <source>
        <dbReference type="Proteomes" id="UP000828390"/>
    </source>
</evidence>
<feature type="region of interest" description="Disordered" evidence="1">
    <location>
        <begin position="27"/>
        <end position="57"/>
    </location>
</feature>
<feature type="compositionally biased region" description="Polar residues" evidence="1">
    <location>
        <begin position="47"/>
        <end position="57"/>
    </location>
</feature>
<name>A0A9D4GNG2_DREPO</name>
<protein>
    <submittedName>
        <fullName evidence="2">Uncharacterized protein</fullName>
    </submittedName>
</protein>